<keyword evidence="3" id="KW-1185">Reference proteome</keyword>
<proteinExistence type="predicted"/>
<dbReference type="Proteomes" id="UP000011777">
    <property type="component" value="Unassembled WGS sequence"/>
</dbReference>
<feature type="chain" id="PRO_5004035114" evidence="1">
    <location>
        <begin position="19"/>
        <end position="198"/>
    </location>
</feature>
<organism evidence="2 3">
    <name type="scientific">Candida maltosa (strain Xu316)</name>
    <name type="common">Yeast</name>
    <dbReference type="NCBI Taxonomy" id="1245528"/>
    <lineage>
        <taxon>Eukaryota</taxon>
        <taxon>Fungi</taxon>
        <taxon>Dikarya</taxon>
        <taxon>Ascomycota</taxon>
        <taxon>Saccharomycotina</taxon>
        <taxon>Pichiomycetes</taxon>
        <taxon>Debaryomycetaceae</taxon>
        <taxon>Candida/Lodderomyces clade</taxon>
        <taxon>Candida</taxon>
    </lineage>
</organism>
<keyword evidence="1" id="KW-0732">Signal</keyword>
<dbReference type="OrthoDB" id="10382601at2759"/>
<dbReference type="HOGENOM" id="CLU_1377948_0_0_1"/>
<reference evidence="2 3" key="1">
    <citation type="submission" date="2013-02" db="EMBL/GenBank/DDBJ databases">
        <title>Genome sequence of Candida maltosa Xu316, a potential industrial strain for xylitol and ethanol production.</title>
        <authorList>
            <person name="Yu J."/>
            <person name="Wang Q."/>
            <person name="Geng X."/>
            <person name="Bao W."/>
            <person name="He P."/>
            <person name="Cai J."/>
        </authorList>
    </citation>
    <scope>NUCLEOTIDE SEQUENCE [LARGE SCALE GENOMIC DNA]</scope>
    <source>
        <strain evidence="3">Xu316</strain>
    </source>
</reference>
<comment type="caution">
    <text evidence="2">The sequence shown here is derived from an EMBL/GenBank/DDBJ whole genome shotgun (WGS) entry which is preliminary data.</text>
</comment>
<accession>M3J5N7</accession>
<feature type="signal peptide" evidence="1">
    <location>
        <begin position="1"/>
        <end position="18"/>
    </location>
</feature>
<evidence type="ECO:0000313" key="3">
    <source>
        <dbReference type="Proteomes" id="UP000011777"/>
    </source>
</evidence>
<sequence>MRFTAIITTFLLSVTAFADTIYLVVTSNNTSVNRQPIYYESGNAVNHLYIGTGSDDTKMFDPVWDPSTDLNYLGSGAFSLDRFVNGVYQPDGFVNIESNLLVLEKEGIPTSYQFSDAADTQYLEIENSLQFYALPVSNAGNAKYYIGFGDAPDNAIPIIIEYQIWENVIKRNRLGQEVKFPTLVTKTVMSLGVHRFFF</sequence>
<dbReference type="EMBL" id="AOGT01001593">
    <property type="protein sequence ID" value="EMG47383.1"/>
    <property type="molecule type" value="Genomic_DNA"/>
</dbReference>
<evidence type="ECO:0000256" key="1">
    <source>
        <dbReference type="SAM" id="SignalP"/>
    </source>
</evidence>
<evidence type="ECO:0000313" key="2">
    <source>
        <dbReference type="EMBL" id="EMG47383.1"/>
    </source>
</evidence>
<dbReference type="AlphaFoldDB" id="M3J5N7"/>
<gene>
    <name evidence="2" type="ORF">G210_2291</name>
</gene>
<protein>
    <submittedName>
        <fullName evidence="2">Uncharacterized protein</fullName>
    </submittedName>
</protein>
<name>M3J5N7_CANMX</name>